<dbReference type="InterPro" id="IPR023019">
    <property type="entry name" value="His_synth_HisIE"/>
</dbReference>
<dbReference type="EMBL" id="CP002547">
    <property type="protein sequence ID" value="ADY55079.1"/>
    <property type="molecule type" value="Genomic_DNA"/>
</dbReference>
<dbReference type="GO" id="GO:0004635">
    <property type="term" value="F:phosphoribosyl-AMP cyclohydrolase activity"/>
    <property type="evidence" value="ECO:0007669"/>
    <property type="project" value="UniProtKB-UniRule"/>
</dbReference>
<evidence type="ECO:0000256" key="14">
    <source>
        <dbReference type="ARBA" id="ARBA00023268"/>
    </source>
</evidence>
<dbReference type="Gene3D" id="3.10.20.810">
    <property type="entry name" value="Phosphoribosyl-AMP cyclohydrolase"/>
    <property type="match status" value="1"/>
</dbReference>
<dbReference type="InterPro" id="IPR021130">
    <property type="entry name" value="PRib-ATP_PPHydrolase-like"/>
</dbReference>
<evidence type="ECO:0000256" key="8">
    <source>
        <dbReference type="ARBA" id="ARBA00022490"/>
    </source>
</evidence>
<dbReference type="PANTHER" id="PTHR42945:SF1">
    <property type="entry name" value="HISTIDINE BIOSYNTHESIS BIFUNCTIONAL PROTEIN HIS7"/>
    <property type="match status" value="1"/>
</dbReference>
<reference evidence="18" key="2">
    <citation type="submission" date="2011-02" db="EMBL/GenBank/DDBJ databases">
        <title>The complete genome of Syntrophobotulus glycolicus DSM 8271.</title>
        <authorList>
            <person name="Lucas S."/>
            <person name="Copeland A."/>
            <person name="Lapidus A."/>
            <person name="Bruce D."/>
            <person name="Goodwin L."/>
            <person name="Pitluck S."/>
            <person name="Kyrpides N."/>
            <person name="Mavromatis K."/>
            <person name="Pagani I."/>
            <person name="Ivanova N."/>
            <person name="Mikhailova N."/>
            <person name="Chertkov O."/>
            <person name="Held B."/>
            <person name="Detter J.C."/>
            <person name="Tapia R."/>
            <person name="Han C."/>
            <person name="Land M."/>
            <person name="Hauser L."/>
            <person name="Markowitz V."/>
            <person name="Cheng J.-F."/>
            <person name="Hugenholtz P."/>
            <person name="Woyke T."/>
            <person name="Wu D."/>
            <person name="Spring S."/>
            <person name="Schroeder M."/>
            <person name="Brambilla E."/>
            <person name="Klenk H.-P."/>
            <person name="Eisen J.A."/>
        </authorList>
    </citation>
    <scope>NUCLEOTIDE SEQUENCE [LARGE SCALE GENOMIC DNA]</scope>
    <source>
        <strain evidence="18">DSM 8271 / FlGlyR</strain>
    </source>
</reference>
<dbReference type="UniPathway" id="UPA00031">
    <property type="reaction ID" value="UER00007"/>
</dbReference>
<protein>
    <recommendedName>
        <fullName evidence="15">Histidine biosynthesis bifunctional protein HisIE</fullName>
    </recommendedName>
    <domain>
        <recommendedName>
            <fullName evidence="15">Phosphoribosyl-AMP cyclohydrolase</fullName>
            <shortName evidence="15">PRA-CH</shortName>
            <ecNumber evidence="15">3.5.4.19</ecNumber>
        </recommendedName>
    </domain>
    <domain>
        <recommendedName>
            <fullName evidence="15">Phosphoribosyl-ATP pyrophosphatase</fullName>
            <shortName evidence="15">PRA-PH</shortName>
            <ecNumber evidence="15">3.6.1.31</ecNumber>
        </recommendedName>
    </domain>
</protein>
<dbReference type="GO" id="GO:0005737">
    <property type="term" value="C:cytoplasm"/>
    <property type="evidence" value="ECO:0007669"/>
    <property type="project" value="UniProtKB-SubCell"/>
</dbReference>
<comment type="pathway">
    <text evidence="4 15">Amino-acid biosynthesis; L-histidine biosynthesis; L-histidine from 5-phospho-alpha-D-ribose 1-diphosphate: step 3/9.</text>
</comment>
<keyword evidence="14 15" id="KW-0511">Multifunctional enzyme</keyword>
<dbReference type="AlphaFoldDB" id="F0T0L4"/>
<keyword evidence="18" id="KW-1185">Reference proteome</keyword>
<dbReference type="Pfam" id="PF01503">
    <property type="entry name" value="PRA-PH"/>
    <property type="match status" value="1"/>
</dbReference>
<dbReference type="EC" id="3.5.4.19" evidence="15"/>
<dbReference type="NCBIfam" id="NF002747">
    <property type="entry name" value="PRK02759.1"/>
    <property type="match status" value="1"/>
</dbReference>
<dbReference type="PANTHER" id="PTHR42945">
    <property type="entry name" value="HISTIDINE BIOSYNTHESIS BIFUNCTIONAL PROTEIN"/>
    <property type="match status" value="1"/>
</dbReference>
<feature type="domain" description="Phosphoribosyl-AMP cyclohydrolase" evidence="16">
    <location>
        <begin position="55"/>
        <end position="128"/>
    </location>
</feature>
<evidence type="ECO:0000256" key="10">
    <source>
        <dbReference type="ARBA" id="ARBA00022741"/>
    </source>
</evidence>
<dbReference type="FunFam" id="3.10.20.810:FF:000001">
    <property type="entry name" value="Histidine biosynthesis bifunctional protein HisIE"/>
    <property type="match status" value="1"/>
</dbReference>
<comment type="similarity">
    <text evidence="6 15">In the C-terminal section; belongs to the PRA-PH family.</text>
</comment>
<dbReference type="SUPFAM" id="SSF101386">
    <property type="entry name" value="all-alpha NTP pyrophosphatases"/>
    <property type="match status" value="1"/>
</dbReference>
<feature type="region of interest" description="Phosphoribosyl-AMP cyclohydrolase" evidence="15">
    <location>
        <begin position="1"/>
        <end position="150"/>
    </location>
</feature>
<evidence type="ECO:0000256" key="6">
    <source>
        <dbReference type="ARBA" id="ARBA00007731"/>
    </source>
</evidence>
<keyword evidence="9 15" id="KW-0028">Amino-acid biosynthesis</keyword>
<dbReference type="HAMAP" id="MF_01019">
    <property type="entry name" value="HisIE"/>
    <property type="match status" value="1"/>
</dbReference>
<dbReference type="HOGENOM" id="CLU_048577_3_1_9"/>
<evidence type="ECO:0000256" key="2">
    <source>
        <dbReference type="ARBA" id="ARBA00001460"/>
    </source>
</evidence>
<evidence type="ECO:0000256" key="4">
    <source>
        <dbReference type="ARBA" id="ARBA00005169"/>
    </source>
</evidence>
<dbReference type="InterPro" id="IPR008179">
    <property type="entry name" value="HisE"/>
</dbReference>
<keyword evidence="13 15" id="KW-0368">Histidine biosynthesis</keyword>
<dbReference type="Proteomes" id="UP000007488">
    <property type="component" value="Chromosome"/>
</dbReference>
<dbReference type="Pfam" id="PF01502">
    <property type="entry name" value="PRA-CH"/>
    <property type="match status" value="1"/>
</dbReference>
<dbReference type="InterPro" id="IPR038019">
    <property type="entry name" value="PRib_AMP_CycHydrolase_sf"/>
</dbReference>
<dbReference type="InterPro" id="IPR026660">
    <property type="entry name" value="PRA-CH"/>
</dbReference>
<comment type="catalytic activity">
    <reaction evidence="1 15">
        <text>1-(5-phospho-beta-D-ribosyl)-5'-AMP + H2O = 1-(5-phospho-beta-D-ribosyl)-5-[(5-phospho-beta-D-ribosylamino)methylideneamino]imidazole-4-carboxamide</text>
        <dbReference type="Rhea" id="RHEA:20049"/>
        <dbReference type="ChEBI" id="CHEBI:15377"/>
        <dbReference type="ChEBI" id="CHEBI:58435"/>
        <dbReference type="ChEBI" id="CHEBI:59457"/>
        <dbReference type="EC" id="3.5.4.19"/>
    </reaction>
</comment>
<evidence type="ECO:0000313" key="17">
    <source>
        <dbReference type="EMBL" id="ADY55079.1"/>
    </source>
</evidence>
<keyword evidence="12 15" id="KW-0067">ATP-binding</keyword>
<evidence type="ECO:0000313" key="18">
    <source>
        <dbReference type="Proteomes" id="UP000007488"/>
    </source>
</evidence>
<reference evidence="17 18" key="1">
    <citation type="journal article" date="2011" name="Stand. Genomic Sci.">
        <title>Complete genome sequence of Syntrophobotulus glycolicus type strain (FlGlyR).</title>
        <authorList>
            <person name="Han C."/>
            <person name="Mwirichia R."/>
            <person name="Chertkov O."/>
            <person name="Held B."/>
            <person name="Lapidus A."/>
            <person name="Nolan M."/>
            <person name="Lucas S."/>
            <person name="Hammon N."/>
            <person name="Deshpande S."/>
            <person name="Cheng J.F."/>
            <person name="Tapia R."/>
            <person name="Goodwin L."/>
            <person name="Pitluck S."/>
            <person name="Huntemann M."/>
            <person name="Liolios K."/>
            <person name="Ivanova N."/>
            <person name="Pagani I."/>
            <person name="Mavromatis K."/>
            <person name="Ovchinikova G."/>
            <person name="Pati A."/>
            <person name="Chen A."/>
            <person name="Palaniappan K."/>
            <person name="Land M."/>
            <person name="Hauser L."/>
            <person name="Brambilla E.M."/>
            <person name="Rohde M."/>
            <person name="Spring S."/>
            <person name="Sikorski J."/>
            <person name="Goker M."/>
            <person name="Woyke T."/>
            <person name="Bristow J."/>
            <person name="Eisen J.A."/>
            <person name="Markowitz V."/>
            <person name="Hugenholtz P."/>
            <person name="Kyrpides N.C."/>
            <person name="Klenk H.P."/>
            <person name="Detter J.C."/>
        </authorList>
    </citation>
    <scope>NUCLEOTIDE SEQUENCE [LARGE SCALE GENOMIC DNA]</scope>
    <source>
        <strain evidence="18">DSM 8271 / FlGlyR</strain>
    </source>
</reference>
<dbReference type="SUPFAM" id="SSF141734">
    <property type="entry name" value="HisI-like"/>
    <property type="match status" value="1"/>
</dbReference>
<dbReference type="eggNOG" id="COG0139">
    <property type="taxonomic scope" value="Bacteria"/>
</dbReference>
<evidence type="ECO:0000256" key="11">
    <source>
        <dbReference type="ARBA" id="ARBA00022801"/>
    </source>
</evidence>
<dbReference type="NCBIfam" id="TIGR03188">
    <property type="entry name" value="histidine_hisI"/>
    <property type="match status" value="1"/>
</dbReference>
<evidence type="ECO:0000259" key="16">
    <source>
        <dbReference type="Pfam" id="PF01502"/>
    </source>
</evidence>
<proteinExistence type="inferred from homology"/>
<feature type="region of interest" description="Phosphoribosyl-ATP pyrophosphohydrolase" evidence="15">
    <location>
        <begin position="151"/>
        <end position="239"/>
    </location>
</feature>
<dbReference type="eggNOG" id="COG0140">
    <property type="taxonomic scope" value="Bacteria"/>
</dbReference>
<keyword evidence="11 15" id="KW-0378">Hydrolase</keyword>
<comment type="subcellular location">
    <subcellularLocation>
        <location evidence="3 15">Cytoplasm</location>
    </subcellularLocation>
</comment>
<comment type="pathway">
    <text evidence="5 15">Amino-acid biosynthesis; L-histidine biosynthesis; L-histidine from 5-phospho-alpha-D-ribose 1-diphosphate: step 2/9.</text>
</comment>
<evidence type="ECO:0000256" key="3">
    <source>
        <dbReference type="ARBA" id="ARBA00004496"/>
    </source>
</evidence>
<keyword evidence="8 15" id="KW-0963">Cytoplasm</keyword>
<dbReference type="EC" id="3.6.1.31" evidence="15"/>
<evidence type="ECO:0000256" key="5">
    <source>
        <dbReference type="ARBA" id="ARBA00005204"/>
    </source>
</evidence>
<evidence type="ECO:0000256" key="9">
    <source>
        <dbReference type="ARBA" id="ARBA00022605"/>
    </source>
</evidence>
<dbReference type="KEGG" id="sgy:Sgly_0717"/>
<sequence length="239" mass="27029">MPEKRPIAAWQVSLEQEMRSMEQSDLEKVVSAVKWNSDGLVPAIAQDVETGEVLMLAYMNEEALVRTLRDKLACYYSRSRQSLWVKGETSGHYQHVLDIKLDCDRDAVLLLIRQDGAACHEGDYSCFHYGPTGEKTGTNPEKPALPLGRTLEFLAELIQKRRHELPEGSYTTYLFTKGIDKILKKVGEECAEVIIAAKNNSGDELRYETADLLYHLLVLLAERGVTLDEISAELEKRKK</sequence>
<dbReference type="STRING" id="645991.Sgly_0717"/>
<dbReference type="Gene3D" id="1.10.287.1080">
    <property type="entry name" value="MazG-like"/>
    <property type="match status" value="1"/>
</dbReference>
<dbReference type="NCBIfam" id="NF000768">
    <property type="entry name" value="PRK00051.1"/>
    <property type="match status" value="1"/>
</dbReference>
<dbReference type="GO" id="GO:0005524">
    <property type="term" value="F:ATP binding"/>
    <property type="evidence" value="ECO:0007669"/>
    <property type="project" value="UniProtKB-KW"/>
</dbReference>
<comment type="catalytic activity">
    <reaction evidence="2 15">
        <text>1-(5-phospho-beta-D-ribosyl)-ATP + H2O = 1-(5-phospho-beta-D-ribosyl)-5'-AMP + diphosphate + H(+)</text>
        <dbReference type="Rhea" id="RHEA:22828"/>
        <dbReference type="ChEBI" id="CHEBI:15377"/>
        <dbReference type="ChEBI" id="CHEBI:15378"/>
        <dbReference type="ChEBI" id="CHEBI:33019"/>
        <dbReference type="ChEBI" id="CHEBI:59457"/>
        <dbReference type="ChEBI" id="CHEBI:73183"/>
        <dbReference type="EC" id="3.6.1.31"/>
    </reaction>
</comment>
<dbReference type="HAMAP" id="MF_01020">
    <property type="entry name" value="HisE"/>
    <property type="match status" value="1"/>
</dbReference>
<keyword evidence="10 15" id="KW-0547">Nucleotide-binding</keyword>
<dbReference type="InterPro" id="IPR002496">
    <property type="entry name" value="PRib_AMP_CycHydrolase_dom"/>
</dbReference>
<gene>
    <name evidence="15" type="primary">hisI</name>
    <name evidence="15" type="synonym">hisIE</name>
    <name evidence="17" type="ordered locus">Sgly_0717</name>
</gene>
<evidence type="ECO:0000256" key="13">
    <source>
        <dbReference type="ARBA" id="ARBA00023102"/>
    </source>
</evidence>
<name>F0T0L4_SYNGF</name>
<dbReference type="CDD" id="cd11534">
    <property type="entry name" value="NTP-PPase_HisIE_like"/>
    <property type="match status" value="1"/>
</dbReference>
<dbReference type="GO" id="GO:0004636">
    <property type="term" value="F:phosphoribosyl-ATP diphosphatase activity"/>
    <property type="evidence" value="ECO:0007669"/>
    <property type="project" value="UniProtKB-UniRule"/>
</dbReference>
<evidence type="ECO:0000256" key="7">
    <source>
        <dbReference type="ARBA" id="ARBA00008299"/>
    </source>
</evidence>
<evidence type="ECO:0000256" key="15">
    <source>
        <dbReference type="HAMAP-Rule" id="MF_01019"/>
    </source>
</evidence>
<evidence type="ECO:0000256" key="1">
    <source>
        <dbReference type="ARBA" id="ARBA00000024"/>
    </source>
</evidence>
<comment type="similarity">
    <text evidence="7 15">In the N-terminal section; belongs to the PRA-CH family.</text>
</comment>
<accession>F0T0L4</accession>
<dbReference type="FunFam" id="1.10.287.1080:FF:000002">
    <property type="entry name" value="Histidine biosynthesis bifunctional protein HisIE"/>
    <property type="match status" value="1"/>
</dbReference>
<dbReference type="GO" id="GO:0000105">
    <property type="term" value="P:L-histidine biosynthetic process"/>
    <property type="evidence" value="ECO:0007669"/>
    <property type="project" value="UniProtKB-UniRule"/>
</dbReference>
<organism evidence="17 18">
    <name type="scientific">Syntrophobotulus glycolicus (strain DSM 8271 / FlGlyR)</name>
    <dbReference type="NCBI Taxonomy" id="645991"/>
    <lineage>
        <taxon>Bacteria</taxon>
        <taxon>Bacillati</taxon>
        <taxon>Bacillota</taxon>
        <taxon>Clostridia</taxon>
        <taxon>Eubacteriales</taxon>
        <taxon>Desulfitobacteriaceae</taxon>
        <taxon>Syntrophobotulus</taxon>
    </lineage>
</organism>
<dbReference type="HAMAP" id="MF_01021">
    <property type="entry name" value="HisI"/>
    <property type="match status" value="1"/>
</dbReference>
<evidence type="ECO:0000256" key="12">
    <source>
        <dbReference type="ARBA" id="ARBA00022840"/>
    </source>
</evidence>